<keyword evidence="3 7" id="KW-0863">Zinc-finger</keyword>
<keyword evidence="5" id="KW-0805">Transcription regulation</keyword>
<keyword evidence="11" id="KW-1185">Reference proteome</keyword>
<dbReference type="GO" id="GO:0000978">
    <property type="term" value="F:RNA polymerase II cis-regulatory region sequence-specific DNA binding"/>
    <property type="evidence" value="ECO:0007669"/>
    <property type="project" value="TreeGrafter"/>
</dbReference>
<feature type="domain" description="C2H2-type" evidence="9">
    <location>
        <begin position="129"/>
        <end position="158"/>
    </location>
</feature>
<dbReference type="FunFam" id="3.30.160.60:FF:000032">
    <property type="entry name" value="Krueppel-like factor 4"/>
    <property type="match status" value="1"/>
</dbReference>
<dbReference type="PANTHER" id="PTHR23235">
    <property type="entry name" value="KRUEPPEL-LIKE TRANSCRIPTION FACTOR"/>
    <property type="match status" value="1"/>
</dbReference>
<evidence type="ECO:0000313" key="10">
    <source>
        <dbReference type="EMBL" id="KAB7504204.1"/>
    </source>
</evidence>
<comment type="caution">
    <text evidence="10">The sequence shown here is derived from an EMBL/GenBank/DDBJ whole genome shotgun (WGS) entry which is preliminary data.</text>
</comment>
<gene>
    <name evidence="10" type="primary">KLF4</name>
    <name evidence="10" type="ORF">Anas_01545</name>
</gene>
<reference evidence="10 11" key="1">
    <citation type="journal article" date="2019" name="PLoS Biol.">
        <title>Sex chromosomes control vertical transmission of feminizing Wolbachia symbionts in an isopod.</title>
        <authorList>
            <person name="Becking T."/>
            <person name="Chebbi M.A."/>
            <person name="Giraud I."/>
            <person name="Moumen B."/>
            <person name="Laverre T."/>
            <person name="Caubet Y."/>
            <person name="Peccoud J."/>
            <person name="Gilbert C."/>
            <person name="Cordaux R."/>
        </authorList>
    </citation>
    <scope>NUCLEOTIDE SEQUENCE [LARGE SCALE GENOMIC DNA]</scope>
    <source>
        <strain evidence="10">ANa2</strain>
        <tissue evidence="10">Whole body excluding digestive tract and cuticle</tissue>
    </source>
</reference>
<protein>
    <submittedName>
        <fullName evidence="10">Krueppel-like factor 4</fullName>
    </submittedName>
</protein>
<proteinExistence type="predicted"/>
<sequence>MRIENNISTKIAPQVTQSNLQVVNSETTFSNPTLPFYPAYNIPYPQSTPGRNIGSAYDYWGGNGIVLTPPSSPHASNVVTAPILRPPLGPAPQPQRRRRKNATKGCTKTYTKSSHLKAHLRTHTGEKPYLCRWKGCVWKFARSDELTRHYRKHTGDRPFQCRLCERAFSRSDHLSLHMKRHVAI</sequence>
<evidence type="ECO:0000256" key="6">
    <source>
        <dbReference type="ARBA" id="ARBA00023163"/>
    </source>
</evidence>
<keyword evidence="2" id="KW-0677">Repeat</keyword>
<dbReference type="InterPro" id="IPR013087">
    <property type="entry name" value="Znf_C2H2_type"/>
</dbReference>
<dbReference type="PANTHER" id="PTHR23235:SF158">
    <property type="entry name" value="C2H2-TYPE DOMAIN-CONTAINING PROTEIN"/>
    <property type="match status" value="1"/>
</dbReference>
<keyword evidence="1" id="KW-0479">Metal-binding</keyword>
<feature type="domain" description="C2H2-type" evidence="9">
    <location>
        <begin position="159"/>
        <end position="184"/>
    </location>
</feature>
<dbReference type="PROSITE" id="PS00028">
    <property type="entry name" value="ZINC_FINGER_C2H2_1"/>
    <property type="match status" value="2"/>
</dbReference>
<dbReference type="SUPFAM" id="SSF57667">
    <property type="entry name" value="beta-beta-alpha zinc fingers"/>
    <property type="match status" value="2"/>
</dbReference>
<evidence type="ECO:0000256" key="2">
    <source>
        <dbReference type="ARBA" id="ARBA00022737"/>
    </source>
</evidence>
<organism evidence="10 11">
    <name type="scientific">Armadillidium nasatum</name>
    <dbReference type="NCBI Taxonomy" id="96803"/>
    <lineage>
        <taxon>Eukaryota</taxon>
        <taxon>Metazoa</taxon>
        <taxon>Ecdysozoa</taxon>
        <taxon>Arthropoda</taxon>
        <taxon>Crustacea</taxon>
        <taxon>Multicrustacea</taxon>
        <taxon>Malacostraca</taxon>
        <taxon>Eumalacostraca</taxon>
        <taxon>Peracarida</taxon>
        <taxon>Isopoda</taxon>
        <taxon>Oniscidea</taxon>
        <taxon>Crinocheta</taxon>
        <taxon>Armadillidiidae</taxon>
        <taxon>Armadillidium</taxon>
    </lineage>
</organism>
<dbReference type="AlphaFoldDB" id="A0A5N5TC17"/>
<evidence type="ECO:0000256" key="4">
    <source>
        <dbReference type="ARBA" id="ARBA00022833"/>
    </source>
</evidence>
<dbReference type="SMR" id="A0A5N5TC17"/>
<keyword evidence="4" id="KW-0862">Zinc</keyword>
<accession>A0A5N5TC17</accession>
<evidence type="ECO:0000256" key="3">
    <source>
        <dbReference type="ARBA" id="ARBA00022771"/>
    </source>
</evidence>
<dbReference type="EMBL" id="SEYY01003590">
    <property type="protein sequence ID" value="KAB7504204.1"/>
    <property type="molecule type" value="Genomic_DNA"/>
</dbReference>
<feature type="domain" description="C2H2-type" evidence="9">
    <location>
        <begin position="101"/>
        <end position="128"/>
    </location>
</feature>
<evidence type="ECO:0000256" key="5">
    <source>
        <dbReference type="ARBA" id="ARBA00023015"/>
    </source>
</evidence>
<dbReference type="Gene3D" id="3.30.160.60">
    <property type="entry name" value="Classic Zinc Finger"/>
    <property type="match status" value="3"/>
</dbReference>
<dbReference type="GO" id="GO:0008270">
    <property type="term" value="F:zinc ion binding"/>
    <property type="evidence" value="ECO:0007669"/>
    <property type="project" value="UniProtKB-KW"/>
</dbReference>
<dbReference type="InterPro" id="IPR036236">
    <property type="entry name" value="Znf_C2H2_sf"/>
</dbReference>
<name>A0A5N5TC17_9CRUS</name>
<dbReference type="GO" id="GO:0000981">
    <property type="term" value="F:DNA-binding transcription factor activity, RNA polymerase II-specific"/>
    <property type="evidence" value="ECO:0007669"/>
    <property type="project" value="TreeGrafter"/>
</dbReference>
<dbReference type="Proteomes" id="UP000326759">
    <property type="component" value="Unassembled WGS sequence"/>
</dbReference>
<feature type="region of interest" description="Disordered" evidence="8">
    <location>
        <begin position="81"/>
        <end position="106"/>
    </location>
</feature>
<dbReference type="PROSITE" id="PS50157">
    <property type="entry name" value="ZINC_FINGER_C2H2_2"/>
    <property type="match status" value="3"/>
</dbReference>
<evidence type="ECO:0000256" key="1">
    <source>
        <dbReference type="ARBA" id="ARBA00022723"/>
    </source>
</evidence>
<dbReference type="Pfam" id="PF00096">
    <property type="entry name" value="zf-C2H2"/>
    <property type="match status" value="3"/>
</dbReference>
<dbReference type="OrthoDB" id="4748970at2759"/>
<evidence type="ECO:0000259" key="9">
    <source>
        <dbReference type="PROSITE" id="PS50157"/>
    </source>
</evidence>
<evidence type="ECO:0000256" key="8">
    <source>
        <dbReference type="SAM" id="MobiDB-lite"/>
    </source>
</evidence>
<keyword evidence="6" id="KW-0804">Transcription</keyword>
<feature type="compositionally biased region" description="Pro residues" evidence="8">
    <location>
        <begin position="84"/>
        <end position="93"/>
    </location>
</feature>
<evidence type="ECO:0000256" key="7">
    <source>
        <dbReference type="PROSITE-ProRule" id="PRU00042"/>
    </source>
</evidence>
<dbReference type="SMART" id="SM00355">
    <property type="entry name" value="ZnF_C2H2"/>
    <property type="match status" value="3"/>
</dbReference>
<evidence type="ECO:0000313" key="11">
    <source>
        <dbReference type="Proteomes" id="UP000326759"/>
    </source>
</evidence>